<keyword evidence="6" id="KW-1185">Reference proteome</keyword>
<dbReference type="InterPro" id="IPR015424">
    <property type="entry name" value="PyrdxlP-dep_Trfase"/>
</dbReference>
<gene>
    <name evidence="5" type="ORF">D0Q02_28035</name>
</gene>
<dbReference type="SUPFAM" id="SSF53383">
    <property type="entry name" value="PLP-dependent transferases"/>
    <property type="match status" value="1"/>
</dbReference>
<dbReference type="EMBL" id="QVFU01000062">
    <property type="protein sequence ID" value="RFS43404.1"/>
    <property type="molecule type" value="Genomic_DNA"/>
</dbReference>
<dbReference type="Gene3D" id="3.90.1150.10">
    <property type="entry name" value="Aspartate Aminotransferase, domain 1"/>
    <property type="match status" value="1"/>
</dbReference>
<sequence>MSSLAGGVNYNFRIPGHEHDLVVAGGEGAWITTTSGLRMLDFFSAFGARAFPHGCRPYEVAVATGARVMSGSLPSAAIEHAAATLIRLFPHHSTVRFCTSGTEAVQLAIRLARAATGRTRIMRFNEHYHGHLDALLGGTYSPSTYPDPAVLPDDPRATEGSPPEQVTTQNYLARWNNIDDVDSFFRAYGDSVAAVLLEPYPINAGAVAPAPGFLERIRQHCNRHNAVLIFDEIITGIRAGFGGWQATSSVRPDITLLGKMLGGGAVPVSAVLTSDAIFRLCADHRVVHGGTLNGSPLAAAAITRTIELLQAPGALSMDSLHRAGKDLLTSIHNHIQREDLKVIVTGLPAAFWIKPIGRPISARTALLRRHLLAAGVLPAAPTRIYTTAGMTENDIAEGAQRILTALRAFSQNPYAETSGGTRART</sequence>
<dbReference type="InterPro" id="IPR015422">
    <property type="entry name" value="PyrdxlP-dep_Trfase_small"/>
</dbReference>
<name>A0A372FS06_9ACTN</name>
<dbReference type="InterPro" id="IPR005814">
    <property type="entry name" value="Aminotrans_3"/>
</dbReference>
<dbReference type="InterPro" id="IPR015421">
    <property type="entry name" value="PyrdxlP-dep_Trfase_major"/>
</dbReference>
<dbReference type="GO" id="GO:0030170">
    <property type="term" value="F:pyridoxal phosphate binding"/>
    <property type="evidence" value="ECO:0007669"/>
    <property type="project" value="InterPro"/>
</dbReference>
<keyword evidence="2 3" id="KW-0663">Pyridoxal phosphate</keyword>
<keyword evidence="5" id="KW-0808">Transferase</keyword>
<evidence type="ECO:0000313" key="5">
    <source>
        <dbReference type="EMBL" id="RFS43404.1"/>
    </source>
</evidence>
<evidence type="ECO:0000256" key="2">
    <source>
        <dbReference type="ARBA" id="ARBA00022898"/>
    </source>
</evidence>
<protein>
    <submittedName>
        <fullName evidence="5">Aminotransferase class III-fold pyridoxal phosphate-dependent enzyme</fullName>
    </submittedName>
</protein>
<proteinExistence type="inferred from homology"/>
<dbReference type="PANTHER" id="PTHR43713:SF3">
    <property type="entry name" value="GLUTAMATE-1-SEMIALDEHYDE 2,1-AMINOMUTASE 1, CHLOROPLASTIC-RELATED"/>
    <property type="match status" value="1"/>
</dbReference>
<keyword evidence="5" id="KW-0032">Aminotransferase</keyword>
<accession>A0A372FS06</accession>
<organism evidence="5 6">
    <name type="scientific">Micromonospora craniellae</name>
    <dbReference type="NCBI Taxonomy" id="2294034"/>
    <lineage>
        <taxon>Bacteria</taxon>
        <taxon>Bacillati</taxon>
        <taxon>Actinomycetota</taxon>
        <taxon>Actinomycetes</taxon>
        <taxon>Micromonosporales</taxon>
        <taxon>Micromonosporaceae</taxon>
        <taxon>Micromonospora</taxon>
    </lineage>
</organism>
<reference evidence="5 6" key="1">
    <citation type="submission" date="2018-08" db="EMBL/GenBank/DDBJ databases">
        <title>Verrucosispora craniellae sp. nov., isolated from a marine sponge in the South China Sea.</title>
        <authorList>
            <person name="Li L."/>
            <person name="Lin H.W."/>
        </authorList>
    </citation>
    <scope>NUCLEOTIDE SEQUENCE [LARGE SCALE GENOMIC DNA]</scope>
    <source>
        <strain evidence="5 6">LHW63014</strain>
    </source>
</reference>
<dbReference type="AlphaFoldDB" id="A0A372FS06"/>
<evidence type="ECO:0000256" key="1">
    <source>
        <dbReference type="ARBA" id="ARBA00001933"/>
    </source>
</evidence>
<comment type="caution">
    <text evidence="5">The sequence shown here is derived from an EMBL/GenBank/DDBJ whole genome shotgun (WGS) entry which is preliminary data.</text>
</comment>
<dbReference type="PANTHER" id="PTHR43713">
    <property type="entry name" value="GLUTAMATE-1-SEMIALDEHYDE 2,1-AMINOMUTASE"/>
    <property type="match status" value="1"/>
</dbReference>
<comment type="cofactor">
    <cofactor evidence="1">
        <name>pyridoxal 5'-phosphate</name>
        <dbReference type="ChEBI" id="CHEBI:597326"/>
    </cofactor>
</comment>
<dbReference type="GO" id="GO:0008483">
    <property type="term" value="F:transaminase activity"/>
    <property type="evidence" value="ECO:0007669"/>
    <property type="project" value="UniProtKB-KW"/>
</dbReference>
<dbReference type="Gene3D" id="3.40.640.10">
    <property type="entry name" value="Type I PLP-dependent aspartate aminotransferase-like (Major domain)"/>
    <property type="match status" value="1"/>
</dbReference>
<dbReference type="InterPro" id="IPR049704">
    <property type="entry name" value="Aminotrans_3_PPA_site"/>
</dbReference>
<dbReference type="Pfam" id="PF00202">
    <property type="entry name" value="Aminotran_3"/>
    <property type="match status" value="1"/>
</dbReference>
<evidence type="ECO:0000256" key="3">
    <source>
        <dbReference type="RuleBase" id="RU003560"/>
    </source>
</evidence>
<evidence type="ECO:0000256" key="4">
    <source>
        <dbReference type="SAM" id="MobiDB-lite"/>
    </source>
</evidence>
<dbReference type="PROSITE" id="PS00600">
    <property type="entry name" value="AA_TRANSFER_CLASS_3"/>
    <property type="match status" value="1"/>
</dbReference>
<evidence type="ECO:0000313" key="6">
    <source>
        <dbReference type="Proteomes" id="UP000262621"/>
    </source>
</evidence>
<comment type="similarity">
    <text evidence="3">Belongs to the class-III pyridoxal-phosphate-dependent aminotransferase family.</text>
</comment>
<dbReference type="Proteomes" id="UP000262621">
    <property type="component" value="Unassembled WGS sequence"/>
</dbReference>
<feature type="region of interest" description="Disordered" evidence="4">
    <location>
        <begin position="146"/>
        <end position="165"/>
    </location>
</feature>